<keyword evidence="2" id="KW-1185">Reference proteome</keyword>
<evidence type="ECO:0000313" key="1">
    <source>
        <dbReference type="EMBL" id="GAA2121183.1"/>
    </source>
</evidence>
<accession>A0ABN2Y5N1</accession>
<dbReference type="Proteomes" id="UP001500166">
    <property type="component" value="Unassembled WGS sequence"/>
</dbReference>
<proteinExistence type="predicted"/>
<organism evidence="1 2">
    <name type="scientific">Kocuria atrinae</name>
    <dbReference type="NCBI Taxonomy" id="592377"/>
    <lineage>
        <taxon>Bacteria</taxon>
        <taxon>Bacillati</taxon>
        <taxon>Actinomycetota</taxon>
        <taxon>Actinomycetes</taxon>
        <taxon>Micrococcales</taxon>
        <taxon>Micrococcaceae</taxon>
        <taxon>Kocuria</taxon>
    </lineage>
</organism>
<name>A0ABN2Y5N1_9MICC</name>
<dbReference type="RefSeq" id="WP_344225215.1">
    <property type="nucleotide sequence ID" value="NZ_BAAAQA010000026.1"/>
</dbReference>
<comment type="caution">
    <text evidence="1">The sequence shown here is derived from an EMBL/GenBank/DDBJ whole genome shotgun (WGS) entry which is preliminary data.</text>
</comment>
<sequence>MADAAGLHTGDHAIASGPQEVEYLRWNDAVARAFFGTQASGELVHLDLDDKTLEIIGAEFGLDGPSALRAMADSVTPLLVADGSRRSMFDTFNKLTEAWYRASRRQLNDLNRIGPPPVVALLALFSLAGRHMSALAARTGNKSVSAFYLPLAVLLQAGQDNAKALETAVRKDSEMYWDALRYWLELFDGQVGLPSAYAVNHRPVGLALSQTMFGEAELRQLHRMFEDLELTTAQGMSAQELGIYVDFWLDIADTDVSKGMRRIWSNPLTRDAGLQVALAQLGAWESSRDDDATIAVATERRASRHLGPRSVSLSMTDGTDYVGNPIFELGFVVPKRMISGREVELTTEAGPRTMFLSYIGDAYLGISAYNSRMSSETLLSGELKLSNGDTEIIRNPRPVVVFAKDAYSDTFISVDHIPAAWPSRIMVQNKPEWVEQIRAILDDSASPDYRVVGPGENGLPEDWVLFDDVQVLRAGDPMLTVNDNFSGLVPRLVPAVTLSGGLRIPGDVDRFSASRPPQITVTSESDDPLSLECEWRNPHSFKLMSTKLSAPRVPPFQVSLEGSDLMRENKTLKPNDYTLVLKAGRTVKQRLEFRVRDSSFYITQRSLGYEGEMVHVAQEPLWPVTATTLDELPDEYVQGSFDNMDSVELASESLDVEVPEVAGWHSAEGLMYPERSNELPAPEGASCLVTGKHKVILPPMDPKAKAPWIFGRCRHCGLTKRYPGRLTKLSAVGQTGTVESLQFIGPDYSDYPDSWAPLKDALTFLGGGKRGSLSIIARQSEDSERFEEWFVGHLQALGFLEVIRDGSWTVRRWQVCSPALTQLVDGSVLLTGGWRAEQEETVTAAAEALGAEVVVLSPEDHATTLLQEVDLDALRDELPDGMCDVVYEAGPIMLDTLPPLSSVVDSLPLIEMQYNGVAEHFVPKDATWQATEDRNQAGLFRINHHHRTRYAYRTEADVASGHARPVSSALGKHLAARDHGTPLVSYDSELQLLSVPIGAELPGLYARAAVLCSGLLPTKVDEDFSLNYGDISDEFASALVAKLLA</sequence>
<evidence type="ECO:0000313" key="2">
    <source>
        <dbReference type="Proteomes" id="UP001500166"/>
    </source>
</evidence>
<gene>
    <name evidence="1" type="ORF">GCM10009824_23480</name>
</gene>
<dbReference type="EMBL" id="BAAAQA010000026">
    <property type="protein sequence ID" value="GAA2121183.1"/>
    <property type="molecule type" value="Genomic_DNA"/>
</dbReference>
<reference evidence="1 2" key="1">
    <citation type="journal article" date="2019" name="Int. J. Syst. Evol. Microbiol.">
        <title>The Global Catalogue of Microorganisms (GCM) 10K type strain sequencing project: providing services to taxonomists for standard genome sequencing and annotation.</title>
        <authorList>
            <consortium name="The Broad Institute Genomics Platform"/>
            <consortium name="The Broad Institute Genome Sequencing Center for Infectious Disease"/>
            <person name="Wu L."/>
            <person name="Ma J."/>
        </authorList>
    </citation>
    <scope>NUCLEOTIDE SEQUENCE [LARGE SCALE GENOMIC DNA]</scope>
    <source>
        <strain evidence="1 2">JCM 15914</strain>
    </source>
</reference>
<protein>
    <submittedName>
        <fullName evidence="1">Uncharacterized protein</fullName>
    </submittedName>
</protein>